<dbReference type="Gene3D" id="2.60.120.620">
    <property type="entry name" value="q2cbj1_9rhob like domain"/>
    <property type="match status" value="1"/>
</dbReference>
<accession>A0A395NEF4</accession>
<keyword evidence="4" id="KW-0560">Oxidoreductase</keyword>
<dbReference type="GO" id="GO:0005783">
    <property type="term" value="C:endoplasmic reticulum"/>
    <property type="evidence" value="ECO:0007669"/>
    <property type="project" value="TreeGrafter"/>
</dbReference>
<proteinExistence type="predicted"/>
<keyword evidence="2" id="KW-0479">Metal-binding</keyword>
<dbReference type="EMBL" id="PXOA01000531">
    <property type="protein sequence ID" value="RFU74502.1"/>
    <property type="molecule type" value="Genomic_DNA"/>
</dbReference>
<keyword evidence="8" id="KW-1185">Reference proteome</keyword>
<evidence type="ECO:0000313" key="8">
    <source>
        <dbReference type="Proteomes" id="UP000266272"/>
    </source>
</evidence>
<dbReference type="GO" id="GO:0031418">
    <property type="term" value="F:L-ascorbic acid binding"/>
    <property type="evidence" value="ECO:0007669"/>
    <property type="project" value="InterPro"/>
</dbReference>
<dbReference type="OrthoDB" id="69177at2759"/>
<evidence type="ECO:0000256" key="3">
    <source>
        <dbReference type="ARBA" id="ARBA00022964"/>
    </source>
</evidence>
<dbReference type="InterPro" id="IPR045054">
    <property type="entry name" value="P4HA-like"/>
</dbReference>
<protein>
    <submittedName>
        <fullName evidence="7">Prolyl 4-hydroxylase</fullName>
    </submittedName>
</protein>
<dbReference type="PANTHER" id="PTHR10869">
    <property type="entry name" value="PROLYL 4-HYDROXYLASE ALPHA SUBUNIT"/>
    <property type="match status" value="1"/>
</dbReference>
<reference evidence="7 8" key="1">
    <citation type="journal article" date="2018" name="PLoS Pathog.">
        <title>Evolution of structural diversity of trichothecenes, a family of toxins produced by plant pathogenic and entomopathogenic fungi.</title>
        <authorList>
            <person name="Proctor R.H."/>
            <person name="McCormick S.P."/>
            <person name="Kim H.S."/>
            <person name="Cardoza R.E."/>
            <person name="Stanley A.M."/>
            <person name="Lindo L."/>
            <person name="Kelly A."/>
            <person name="Brown D.W."/>
            <person name="Lee T."/>
            <person name="Vaughan M.M."/>
            <person name="Alexander N.J."/>
            <person name="Busman M."/>
            <person name="Gutierrez S."/>
        </authorList>
    </citation>
    <scope>NUCLEOTIDE SEQUENCE [LARGE SCALE GENOMIC DNA]</scope>
    <source>
        <strain evidence="7 8">IBT 40837</strain>
    </source>
</reference>
<evidence type="ECO:0000256" key="4">
    <source>
        <dbReference type="ARBA" id="ARBA00023002"/>
    </source>
</evidence>
<name>A0A395NEF4_TRIAR</name>
<keyword evidence="5" id="KW-0408">Iron</keyword>
<dbReference type="PANTHER" id="PTHR10869:SF247">
    <property type="entry name" value="FE2OG DIOXYGENASE DOMAIN-CONTAINING PROTEIN"/>
    <property type="match status" value="1"/>
</dbReference>
<comment type="caution">
    <text evidence="7">The sequence shown here is derived from an EMBL/GenBank/DDBJ whole genome shotgun (WGS) entry which is preliminary data.</text>
</comment>
<dbReference type="InterPro" id="IPR006620">
    <property type="entry name" value="Pro_4_hyd_alph"/>
</dbReference>
<dbReference type="SMART" id="SM00702">
    <property type="entry name" value="P4Hc"/>
    <property type="match status" value="1"/>
</dbReference>
<keyword evidence="3" id="KW-0223">Dioxygenase</keyword>
<dbReference type="GO" id="GO:0005506">
    <property type="term" value="F:iron ion binding"/>
    <property type="evidence" value="ECO:0007669"/>
    <property type="project" value="InterPro"/>
</dbReference>
<dbReference type="GO" id="GO:0004656">
    <property type="term" value="F:procollagen-proline 4-dioxygenase activity"/>
    <property type="evidence" value="ECO:0007669"/>
    <property type="project" value="TreeGrafter"/>
</dbReference>
<dbReference type="AlphaFoldDB" id="A0A395NEF4"/>
<dbReference type="Proteomes" id="UP000266272">
    <property type="component" value="Unassembled WGS sequence"/>
</dbReference>
<evidence type="ECO:0000259" key="6">
    <source>
        <dbReference type="SMART" id="SM00702"/>
    </source>
</evidence>
<gene>
    <name evidence="7" type="ORF">TARUN_7740</name>
</gene>
<evidence type="ECO:0000256" key="1">
    <source>
        <dbReference type="ARBA" id="ARBA00001961"/>
    </source>
</evidence>
<evidence type="ECO:0000256" key="5">
    <source>
        <dbReference type="ARBA" id="ARBA00023004"/>
    </source>
</evidence>
<organism evidence="7 8">
    <name type="scientific">Trichoderma arundinaceum</name>
    <dbReference type="NCBI Taxonomy" id="490622"/>
    <lineage>
        <taxon>Eukaryota</taxon>
        <taxon>Fungi</taxon>
        <taxon>Dikarya</taxon>
        <taxon>Ascomycota</taxon>
        <taxon>Pezizomycotina</taxon>
        <taxon>Sordariomycetes</taxon>
        <taxon>Hypocreomycetidae</taxon>
        <taxon>Hypocreales</taxon>
        <taxon>Hypocreaceae</taxon>
        <taxon>Trichoderma</taxon>
    </lineage>
</organism>
<feature type="domain" description="Prolyl 4-hydroxylase alpha subunit" evidence="6">
    <location>
        <begin position="241"/>
        <end position="446"/>
    </location>
</feature>
<sequence>MLQQPVNRASQEVGPPSSPENVFAHASAIANTLLIGIGRLFDFGNLDVQLIGFRANSETDLTDLVDFALTKEKYQEALFLVTIVRILGHKVNMSRRWHWVRALSVNTGFFEQTHGLPYARTEKQRQMLILQMEILRLAGPLDQAVIEEGTASGAIIARESWNFRDGRSNSIGVHLLDAKDLVGPARFDKFRSEFRVIEDIPGHLRERCNVSPARYFASSNDAVSLSLMAPPTSLHHHPVVPNLHCLKDVFHPRECVEMIAAAESVGFLPDIPVLGGGIRDCTRALYFYWVIDDVFYSKLWSRVQAFLPKVFAEKRIRGINRWFRLYKYVPGQEFPAHFDGAWPPSGIDPVTDKYIDDVSHGGAKQNTMLTFLIYLNDDFDLGGETTYFLPSANVPAVLNAYPVRAEQGSVLLFPHGELDEAVFHEGTTVPSTAEKPIKYVIRTEVVYDA</sequence>
<evidence type="ECO:0000256" key="2">
    <source>
        <dbReference type="ARBA" id="ARBA00022723"/>
    </source>
</evidence>
<evidence type="ECO:0000313" key="7">
    <source>
        <dbReference type="EMBL" id="RFU74502.1"/>
    </source>
</evidence>
<dbReference type="STRING" id="490622.A0A395NEF4"/>
<comment type="cofactor">
    <cofactor evidence="1">
        <name>L-ascorbate</name>
        <dbReference type="ChEBI" id="CHEBI:38290"/>
    </cofactor>
</comment>